<accession>A0A246JJU9</accession>
<dbReference type="OrthoDB" id="1492465at2"/>
<dbReference type="InterPro" id="IPR037401">
    <property type="entry name" value="SnoaL-like"/>
</dbReference>
<reference evidence="2 3" key="1">
    <citation type="journal article" date="2002" name="Int. J. Syst. Evol. Microbiol.">
        <title>Sphingopyxis witflariensis sp. nov., isolated from activated sludge.</title>
        <authorList>
            <person name="Kampfer P."/>
            <person name="Witzenberger R."/>
            <person name="Denner E.B."/>
            <person name="Busse H.J."/>
            <person name="Neef A."/>
        </authorList>
    </citation>
    <scope>NUCLEOTIDE SEQUENCE [LARGE SCALE GENOMIC DNA]</scope>
    <source>
        <strain evidence="2 3">DSM 14551</strain>
    </source>
</reference>
<keyword evidence="3" id="KW-1185">Reference proteome</keyword>
<name>A0A246JJU9_9SPHN</name>
<gene>
    <name evidence="2" type="ORF">CDQ91_17115</name>
</gene>
<dbReference type="Proteomes" id="UP000197097">
    <property type="component" value="Unassembled WGS sequence"/>
</dbReference>
<organism evidence="2 3">
    <name type="scientific">Sphingopyxis witflariensis</name>
    <dbReference type="NCBI Taxonomy" id="173675"/>
    <lineage>
        <taxon>Bacteria</taxon>
        <taxon>Pseudomonadati</taxon>
        <taxon>Pseudomonadota</taxon>
        <taxon>Alphaproteobacteria</taxon>
        <taxon>Sphingomonadales</taxon>
        <taxon>Sphingomonadaceae</taxon>
        <taxon>Sphingopyxis</taxon>
    </lineage>
</organism>
<dbReference type="AlphaFoldDB" id="A0A246JJU9"/>
<comment type="caution">
    <text evidence="2">The sequence shown here is derived from an EMBL/GenBank/DDBJ whole genome shotgun (WGS) entry which is preliminary data.</text>
</comment>
<protein>
    <recommendedName>
        <fullName evidence="1">SnoaL-like domain-containing protein</fullName>
    </recommendedName>
</protein>
<dbReference type="Pfam" id="PF13577">
    <property type="entry name" value="SnoaL_4"/>
    <property type="match status" value="1"/>
</dbReference>
<dbReference type="Gene3D" id="3.10.450.50">
    <property type="match status" value="1"/>
</dbReference>
<feature type="domain" description="SnoaL-like" evidence="1">
    <location>
        <begin position="10"/>
        <end position="131"/>
    </location>
</feature>
<dbReference type="InterPro" id="IPR032710">
    <property type="entry name" value="NTF2-like_dom_sf"/>
</dbReference>
<dbReference type="SUPFAM" id="SSF54427">
    <property type="entry name" value="NTF2-like"/>
    <property type="match status" value="1"/>
</dbReference>
<dbReference type="RefSeq" id="WP_088473922.1">
    <property type="nucleotide sequence ID" value="NZ_NISJ01000011.1"/>
</dbReference>
<evidence type="ECO:0000313" key="2">
    <source>
        <dbReference type="EMBL" id="OWQ92871.1"/>
    </source>
</evidence>
<sequence>MVDIESRIARLEAESDIRRLKARYLNACDAKDVAAIRACFTADAVIDFPPIGEFDVDGLIGVFTQMAVSTPITDVHQGHNGEIEVDGDDATARWNLGFATYDPRERSFRLLASFYHDRYRRTAEGWRICYTRSEPRAVVDGKLAEDGIKADWIAG</sequence>
<dbReference type="EMBL" id="NISJ01000011">
    <property type="protein sequence ID" value="OWQ92871.1"/>
    <property type="molecule type" value="Genomic_DNA"/>
</dbReference>
<proteinExistence type="predicted"/>
<evidence type="ECO:0000259" key="1">
    <source>
        <dbReference type="Pfam" id="PF13577"/>
    </source>
</evidence>
<evidence type="ECO:0000313" key="3">
    <source>
        <dbReference type="Proteomes" id="UP000197097"/>
    </source>
</evidence>